<dbReference type="InterPro" id="IPR015927">
    <property type="entry name" value="Peptidase_S24_S26A/B/C"/>
</dbReference>
<dbReference type="InterPro" id="IPR039418">
    <property type="entry name" value="LexA-like"/>
</dbReference>
<dbReference type="Pfam" id="PF01381">
    <property type="entry name" value="HTH_3"/>
    <property type="match status" value="1"/>
</dbReference>
<evidence type="ECO:0000259" key="1">
    <source>
        <dbReference type="Pfam" id="PF00717"/>
    </source>
</evidence>
<dbReference type="Pfam" id="PF00717">
    <property type="entry name" value="Peptidase_S24"/>
    <property type="match status" value="1"/>
</dbReference>
<protein>
    <submittedName>
        <fullName evidence="3">Phage repressor protein C with HTH and peptisase S24 domain</fullName>
    </submittedName>
</protein>
<evidence type="ECO:0000313" key="4">
    <source>
        <dbReference type="Proteomes" id="UP001549313"/>
    </source>
</evidence>
<gene>
    <name evidence="3" type="ORF">ABIE19_001637</name>
</gene>
<evidence type="ECO:0000313" key="3">
    <source>
        <dbReference type="EMBL" id="MET4683707.1"/>
    </source>
</evidence>
<organism evidence="3 4">
    <name type="scientific">Brevundimonas faecalis</name>
    <dbReference type="NCBI Taxonomy" id="947378"/>
    <lineage>
        <taxon>Bacteria</taxon>
        <taxon>Pseudomonadati</taxon>
        <taxon>Pseudomonadota</taxon>
        <taxon>Alphaproteobacteria</taxon>
        <taxon>Caulobacterales</taxon>
        <taxon>Caulobacteraceae</taxon>
        <taxon>Brevundimonas</taxon>
    </lineage>
</organism>
<feature type="domain" description="HTH cro/C1-type" evidence="2">
    <location>
        <begin position="4"/>
        <end position="38"/>
    </location>
</feature>
<sequence>MSMIAARMEAQGKSKADLGRLLGLDSSQVNRIFNGRRRVQYHERLKIDEWLSSTGQSAPTTGVVVAGPNMIPLYGYVGAASEGRLTLAEQNLRGYVQMHPAQQHIRDAFALEVNDISMSPRYEPGEMVYLAPNRWPQRDQDCVVVTHEGEGLLKRFVRRENGNIVLFQLNPPQEIVKAIDDIDTIHTVVGRN</sequence>
<dbReference type="InterPro" id="IPR010982">
    <property type="entry name" value="Lambda_DNA-bd_dom_sf"/>
</dbReference>
<dbReference type="Gene3D" id="2.10.109.10">
    <property type="entry name" value="Umud Fragment, subunit A"/>
    <property type="match status" value="1"/>
</dbReference>
<dbReference type="CDD" id="cd06529">
    <property type="entry name" value="S24_LexA-like"/>
    <property type="match status" value="1"/>
</dbReference>
<name>A0ABV2RAV8_9CAUL</name>
<accession>A0ABV2RAV8</accession>
<feature type="domain" description="Peptidase S24/S26A/S26B/S26C" evidence="1">
    <location>
        <begin position="78"/>
        <end position="185"/>
    </location>
</feature>
<dbReference type="SUPFAM" id="SSF47413">
    <property type="entry name" value="lambda repressor-like DNA-binding domains"/>
    <property type="match status" value="1"/>
</dbReference>
<dbReference type="RefSeq" id="WP_354088663.1">
    <property type="nucleotide sequence ID" value="NZ_JBEPTF010000002.1"/>
</dbReference>
<comment type="caution">
    <text evidence="3">The sequence shown here is derived from an EMBL/GenBank/DDBJ whole genome shotgun (WGS) entry which is preliminary data.</text>
</comment>
<dbReference type="InterPro" id="IPR036286">
    <property type="entry name" value="LexA/Signal_pep-like_sf"/>
</dbReference>
<keyword evidence="4" id="KW-1185">Reference proteome</keyword>
<reference evidence="3 4" key="1">
    <citation type="submission" date="2024-06" db="EMBL/GenBank/DDBJ databases">
        <title>Sorghum-associated microbial communities from plants grown in Nebraska, USA.</title>
        <authorList>
            <person name="Schachtman D."/>
        </authorList>
    </citation>
    <scope>NUCLEOTIDE SEQUENCE [LARGE SCALE GENOMIC DNA]</scope>
    <source>
        <strain evidence="3 4">2814</strain>
    </source>
</reference>
<dbReference type="EMBL" id="JBEPTF010000002">
    <property type="protein sequence ID" value="MET4683707.1"/>
    <property type="molecule type" value="Genomic_DNA"/>
</dbReference>
<dbReference type="Proteomes" id="UP001549313">
    <property type="component" value="Unassembled WGS sequence"/>
</dbReference>
<dbReference type="SUPFAM" id="SSF51306">
    <property type="entry name" value="LexA/Signal peptidase"/>
    <property type="match status" value="1"/>
</dbReference>
<proteinExistence type="predicted"/>
<evidence type="ECO:0000259" key="2">
    <source>
        <dbReference type="Pfam" id="PF01381"/>
    </source>
</evidence>
<dbReference type="InterPro" id="IPR001387">
    <property type="entry name" value="Cro/C1-type_HTH"/>
</dbReference>